<dbReference type="AlphaFoldDB" id="A0A250IK30"/>
<name>A0A250IK30_9BACT</name>
<keyword evidence="1" id="KW-0479">Metal-binding</keyword>
<feature type="region of interest" description="Disordered" evidence="2">
    <location>
        <begin position="117"/>
        <end position="140"/>
    </location>
</feature>
<dbReference type="EMBL" id="CP022163">
    <property type="protein sequence ID" value="ATB32135.1"/>
    <property type="molecule type" value="Genomic_DNA"/>
</dbReference>
<protein>
    <recommendedName>
        <fullName evidence="3">SWIM-type domain-containing protein</fullName>
    </recommendedName>
</protein>
<evidence type="ECO:0000256" key="1">
    <source>
        <dbReference type="PROSITE-ProRule" id="PRU00325"/>
    </source>
</evidence>
<feature type="domain" description="SWIM-type" evidence="3">
    <location>
        <begin position="53"/>
        <end position="86"/>
    </location>
</feature>
<dbReference type="GO" id="GO:0008270">
    <property type="term" value="F:zinc ion binding"/>
    <property type="evidence" value="ECO:0007669"/>
    <property type="project" value="UniProtKB-KW"/>
</dbReference>
<sequence>MASSSLTVEQVLALAPDTSVASAGRKLGNESNWQGLGRAERAAWGECKGSALYQVRIDLGDLTSKCSCPSRKFPCKHAVGLLLLAASERLPEGTPPEWVEEWLARRSATVERKEKRKAAIAEGAPPVDTKAQARRAADRHERVNKGLEALTLWMEDLVRTGFAGLETGPDMWNTQAARLVDAQAPGLASRVRQLAGIQGSGPDWPRRMLERLGRLALIVEAWGRVEQLPPPLAEDLRALVGFSLREEEVEARGERVQDTWVVLGHEQEDEDRVRVQRTHLMGATGGRTALVLQFAAGRAPFTESFLPGSSFDAELVYWPSAAPRRAKVLQRQGEVRAWTGSLPTLSLDGLRQRFAQELSQQPFQENMPVLLGQVTPVLDAREQWWLQDATGTAVRLGEGNRWLLLALSGGHPVELFGEWDGEVLRPLSTRVGQTLYPLAETTP</sequence>
<keyword evidence="5" id="KW-1185">Reference proteome</keyword>
<reference evidence="4 5" key="1">
    <citation type="submission" date="2017-06" db="EMBL/GenBank/DDBJ databases">
        <authorList>
            <person name="Kim H.J."/>
            <person name="Triplett B.A."/>
        </authorList>
    </citation>
    <scope>NUCLEOTIDE SEQUENCE [LARGE SCALE GENOMIC DNA]</scope>
    <source>
        <strain evidence="4 5">DSM 14713</strain>
    </source>
</reference>
<dbReference type="RefSeq" id="WP_095980360.1">
    <property type="nucleotide sequence ID" value="NZ_CP022163.1"/>
</dbReference>
<evidence type="ECO:0000259" key="3">
    <source>
        <dbReference type="PROSITE" id="PS50966"/>
    </source>
</evidence>
<evidence type="ECO:0000313" key="4">
    <source>
        <dbReference type="EMBL" id="ATB32135.1"/>
    </source>
</evidence>
<organism evidence="4 5">
    <name type="scientific">Melittangium boletus DSM 14713</name>
    <dbReference type="NCBI Taxonomy" id="1294270"/>
    <lineage>
        <taxon>Bacteria</taxon>
        <taxon>Pseudomonadati</taxon>
        <taxon>Myxococcota</taxon>
        <taxon>Myxococcia</taxon>
        <taxon>Myxococcales</taxon>
        <taxon>Cystobacterineae</taxon>
        <taxon>Archangiaceae</taxon>
        <taxon>Melittangium</taxon>
    </lineage>
</organism>
<dbReference type="InterPro" id="IPR007527">
    <property type="entry name" value="Znf_SWIM"/>
</dbReference>
<keyword evidence="1" id="KW-0863">Zinc-finger</keyword>
<proteinExistence type="predicted"/>
<evidence type="ECO:0000256" key="2">
    <source>
        <dbReference type="SAM" id="MobiDB-lite"/>
    </source>
</evidence>
<dbReference type="Pfam" id="PF04434">
    <property type="entry name" value="SWIM"/>
    <property type="match status" value="1"/>
</dbReference>
<dbReference type="OrthoDB" id="9816340at2"/>
<dbReference type="KEGG" id="mbd:MEBOL_005611"/>
<evidence type="ECO:0000313" key="5">
    <source>
        <dbReference type="Proteomes" id="UP000217289"/>
    </source>
</evidence>
<dbReference type="Proteomes" id="UP000217289">
    <property type="component" value="Chromosome"/>
</dbReference>
<gene>
    <name evidence="4" type="ORF">MEBOL_005611</name>
</gene>
<accession>A0A250IK30</accession>
<dbReference type="PROSITE" id="PS50966">
    <property type="entry name" value="ZF_SWIM"/>
    <property type="match status" value="1"/>
</dbReference>
<keyword evidence="1" id="KW-0862">Zinc</keyword>